<dbReference type="EMBL" id="JARHUD010000008">
    <property type="protein sequence ID" value="MDF2096929.1"/>
    <property type="molecule type" value="Genomic_DNA"/>
</dbReference>
<dbReference type="InterPro" id="IPR018513">
    <property type="entry name" value="Cell_synthase_bac"/>
</dbReference>
<keyword evidence="9" id="KW-1185">Reference proteome</keyword>
<name>A0ABT5YPW2_9PROT</name>
<proteinExistence type="inferred from homology"/>
<feature type="transmembrane region" description="Helical" evidence="6">
    <location>
        <begin position="791"/>
        <end position="813"/>
    </location>
</feature>
<evidence type="ECO:0000256" key="5">
    <source>
        <dbReference type="ARBA" id="ARBA00023136"/>
    </source>
</evidence>
<evidence type="ECO:0000256" key="7">
    <source>
        <dbReference type="SAM" id="MobiDB-lite"/>
    </source>
</evidence>
<evidence type="ECO:0000256" key="1">
    <source>
        <dbReference type="ARBA" id="ARBA00004162"/>
    </source>
</evidence>
<evidence type="ECO:0000256" key="3">
    <source>
        <dbReference type="ARBA" id="ARBA00022692"/>
    </source>
</evidence>
<dbReference type="PANTHER" id="PTHR39083">
    <property type="entry name" value="CYCLIC DI-GMP-BINDING PROTEIN"/>
    <property type="match status" value="1"/>
</dbReference>
<organism evidence="8 9">
    <name type="scientific">Aquibaculum arenosum</name>
    <dbReference type="NCBI Taxonomy" id="3032591"/>
    <lineage>
        <taxon>Bacteria</taxon>
        <taxon>Pseudomonadati</taxon>
        <taxon>Pseudomonadota</taxon>
        <taxon>Alphaproteobacteria</taxon>
        <taxon>Rhodospirillales</taxon>
        <taxon>Rhodovibrionaceae</taxon>
        <taxon>Aquibaculum</taxon>
    </lineage>
</organism>
<evidence type="ECO:0000256" key="2">
    <source>
        <dbReference type="ARBA" id="ARBA00022475"/>
    </source>
</evidence>
<keyword evidence="3 6" id="KW-0812">Transmembrane</keyword>
<keyword evidence="2 6" id="KW-1003">Cell membrane</keyword>
<keyword evidence="6" id="KW-0973">c-di-GMP</keyword>
<evidence type="ECO:0000256" key="4">
    <source>
        <dbReference type="ARBA" id="ARBA00022989"/>
    </source>
</evidence>
<comment type="similarity">
    <text evidence="6">Belongs to the AcsB/BcsB family.</text>
</comment>
<dbReference type="RefSeq" id="WP_275823695.1">
    <property type="nucleotide sequence ID" value="NZ_JARHUD010000008.1"/>
</dbReference>
<keyword evidence="4 6" id="KW-1133">Transmembrane helix</keyword>
<comment type="subcellular location">
    <subcellularLocation>
        <location evidence="6">Cell inner membrane</location>
    </subcellularLocation>
    <subcellularLocation>
        <location evidence="1">Cell membrane</location>
        <topology evidence="1">Single-pass membrane protein</topology>
    </subcellularLocation>
</comment>
<keyword evidence="6" id="KW-0997">Cell inner membrane</keyword>
<evidence type="ECO:0000313" key="9">
    <source>
        <dbReference type="Proteomes" id="UP001215503"/>
    </source>
</evidence>
<keyword evidence="6" id="KW-0135">Cellulose biosynthesis</keyword>
<reference evidence="8 9" key="1">
    <citation type="submission" date="2023-03" db="EMBL/GenBank/DDBJ databases">
        <title>Fodinicurvata sp. CAU 1616 isolated from sea sendiment.</title>
        <authorList>
            <person name="Kim W."/>
        </authorList>
    </citation>
    <scope>NUCLEOTIDE SEQUENCE [LARGE SCALE GENOMIC DNA]</scope>
    <source>
        <strain evidence="8 9">CAU 1616</strain>
    </source>
</reference>
<dbReference type="Pfam" id="PF03170">
    <property type="entry name" value="BcsB"/>
    <property type="match status" value="1"/>
</dbReference>
<protein>
    <recommendedName>
        <fullName evidence="6">Cyclic di-GMP-binding protein</fullName>
    </recommendedName>
    <alternativeName>
        <fullName evidence="6">Cellulose synthase regulatory subunit</fullName>
    </alternativeName>
</protein>
<comment type="pathway">
    <text evidence="6">Glycan metabolism; bacterial cellulose biosynthesis.</text>
</comment>
<evidence type="ECO:0000313" key="8">
    <source>
        <dbReference type="EMBL" id="MDF2096929.1"/>
    </source>
</evidence>
<gene>
    <name evidence="8" type="ORF">P2G67_13180</name>
</gene>
<comment type="function">
    <text evidence="6">Binds the cellulose synthase activator, bis-(3'-5') cyclic diguanylic acid (c-di-GMP).</text>
</comment>
<sequence>MQTNVEREAPSVRDPYVLQSDPRMEAQRGAAWRFLPLEGNLPDDNREVLLEQQEAERRFTVTLPAESVVADSRIFIRYLNSVEVLPAASRLDVAVNGRLVASFAPRAVSGAQDIRADLPEGLLRPGPNEVVVRARQNHRVLCSINGIYELWSAVDALASGIEVRLAQPLAPPSLASFDYALASGINGPRRLTLLAPSNSPAEDWVADALELVQGAARRAPGDLPDFQLVSLESLERAGRPATALPVFDRDALPGGMLALFGTANELSGMVPREIMSFVSGPYVGVHNLGRGDGSAVLIFSGQNREEVSDAIAAWASQELEMPARSNAVISDLSPALQRPRPPRKPIQGGESVTLAQLGTPETEVGGLRRSIKTELLLPDDFFAANDDAVTLKLNASYAPGLDRNSALNIFVNGTGSALLGLNDPQGEVMNDRLISLPLRNFKPGVNEIEFEVSLPALNADNQGFCPPGTINIDQPPRFVLHPDTELTFPGYARLGHLPDLDLFVKRGFPYVNNGQPVLSDLYIAVRDLQTINSALVVAAAVARQADDRLRLRPTFSYPDMSSRNLLVVGPTNNLRPTVFANAPLRQQDIVTAWNYHRPIDPLVSDEREIAATTATESLLQRIEAMRSGVPQERIVAQSFDESDEADESTPRESWRRGSREQEDSERSWYHRLVSLLPALAQSMQAEQAAQRFLSGSSGDVTAVMMQYEAYSSPGRTVTLVTALDSRLLLAGVKRLVQPDYWVSLKGDLAVWGPQPQTLGTGAVGEPYTVMPPTTSLGNLRLILSNWLSRNVLALLVSTGMIVFLLSAVTYMLLRMDRRRRDLG</sequence>
<dbReference type="PANTHER" id="PTHR39083:SF1">
    <property type="entry name" value="CYCLIC DI-GMP-BINDING PROTEIN"/>
    <property type="match status" value="1"/>
</dbReference>
<comment type="caution">
    <text evidence="8">The sequence shown here is derived from an EMBL/GenBank/DDBJ whole genome shotgun (WGS) entry which is preliminary data.</text>
</comment>
<feature type="region of interest" description="Disordered" evidence="7">
    <location>
        <begin position="635"/>
        <end position="661"/>
    </location>
</feature>
<keyword evidence="5 6" id="KW-0472">Membrane</keyword>
<feature type="compositionally biased region" description="Basic and acidic residues" evidence="7">
    <location>
        <begin position="648"/>
        <end position="661"/>
    </location>
</feature>
<evidence type="ECO:0000256" key="6">
    <source>
        <dbReference type="RuleBase" id="RU365021"/>
    </source>
</evidence>
<dbReference type="Proteomes" id="UP001215503">
    <property type="component" value="Unassembled WGS sequence"/>
</dbReference>
<comment type="subunit">
    <text evidence="6">Tightly associated with the cellulose synthase catalytic subunit.</text>
</comment>
<accession>A0ABT5YPW2</accession>
<dbReference type="Gene3D" id="2.60.120.260">
    <property type="entry name" value="Galactose-binding domain-like"/>
    <property type="match status" value="2"/>
</dbReference>